<protein>
    <submittedName>
        <fullName evidence="2">Uncharacterized protein C4orf36 homolog</fullName>
    </submittedName>
</protein>
<evidence type="ECO:0000313" key="1">
    <source>
        <dbReference type="Proteomes" id="UP000504612"/>
    </source>
</evidence>
<keyword evidence="1" id="KW-1185">Reference proteome</keyword>
<dbReference type="Pfam" id="PF15022">
    <property type="entry name" value="DUF4522"/>
    <property type="match status" value="1"/>
</dbReference>
<dbReference type="KEGG" id="nss:113425689"/>
<organism evidence="1 2">
    <name type="scientific">Notechis scutatus</name>
    <name type="common">mainland tiger snake</name>
    <dbReference type="NCBI Taxonomy" id="8663"/>
    <lineage>
        <taxon>Eukaryota</taxon>
        <taxon>Metazoa</taxon>
        <taxon>Chordata</taxon>
        <taxon>Craniata</taxon>
        <taxon>Vertebrata</taxon>
        <taxon>Euteleostomi</taxon>
        <taxon>Lepidosauria</taxon>
        <taxon>Squamata</taxon>
        <taxon>Bifurcata</taxon>
        <taxon>Unidentata</taxon>
        <taxon>Episquamata</taxon>
        <taxon>Toxicofera</taxon>
        <taxon>Serpentes</taxon>
        <taxon>Colubroidea</taxon>
        <taxon>Elapidae</taxon>
        <taxon>Hydrophiinae</taxon>
        <taxon>Notechis</taxon>
    </lineage>
</organism>
<reference evidence="2" key="1">
    <citation type="submission" date="2025-08" db="UniProtKB">
        <authorList>
            <consortium name="RefSeq"/>
        </authorList>
    </citation>
    <scope>IDENTIFICATION</scope>
</reference>
<dbReference type="RefSeq" id="XP_026543713.1">
    <property type="nucleotide sequence ID" value="XM_026687928.1"/>
</dbReference>
<evidence type="ECO:0000313" key="2">
    <source>
        <dbReference type="RefSeq" id="XP_026543713.1"/>
    </source>
</evidence>
<name>A0A6J1VSZ7_9SAUR</name>
<gene>
    <name evidence="2" type="primary">LOC113425689</name>
</gene>
<dbReference type="GeneID" id="113425689"/>
<dbReference type="Proteomes" id="UP000504612">
    <property type="component" value="Unplaced"/>
</dbReference>
<dbReference type="PANTHER" id="PTHR38002">
    <property type="entry name" value="C4ORF36 ISOFORM 11"/>
    <property type="match status" value="1"/>
</dbReference>
<dbReference type="PANTHER" id="PTHR38002:SF1">
    <property type="entry name" value="CHROMOSOME 4 OPEN READING FRAME 36"/>
    <property type="match status" value="1"/>
</dbReference>
<sequence length="121" mass="14321">MEYDLHRKKKVTSLLKASPYTVHDRVEFAELTKRFSKAFKEKITNPLHFDICWGSPFKLRHVTTILKVQAPSVQSLETERILERQRLEKSELQRKISWDGQIELKSKIFLERRPLPPSGFN</sequence>
<dbReference type="AlphaFoldDB" id="A0A6J1VSZ7"/>
<accession>A0A6J1VSZ7</accession>
<dbReference type="InterPro" id="IPR027825">
    <property type="entry name" value="DUF4522"/>
</dbReference>
<proteinExistence type="predicted"/>